<dbReference type="Proteomes" id="UP001140234">
    <property type="component" value="Unassembled WGS sequence"/>
</dbReference>
<gene>
    <name evidence="1" type="primary">TIF35</name>
    <name evidence="1" type="ORF">IWQ57_004818</name>
</gene>
<keyword evidence="1" id="KW-0396">Initiation factor</keyword>
<organism evidence="1 2">
    <name type="scientific">Coemansia nantahalensis</name>
    <dbReference type="NCBI Taxonomy" id="2789366"/>
    <lineage>
        <taxon>Eukaryota</taxon>
        <taxon>Fungi</taxon>
        <taxon>Fungi incertae sedis</taxon>
        <taxon>Zoopagomycota</taxon>
        <taxon>Kickxellomycotina</taxon>
        <taxon>Kickxellomycetes</taxon>
        <taxon>Kickxellales</taxon>
        <taxon>Kickxellaceae</taxon>
        <taxon>Coemansia</taxon>
    </lineage>
</organism>
<keyword evidence="1" id="KW-0648">Protein biosynthesis</keyword>
<dbReference type="EMBL" id="JANBUJ010002042">
    <property type="protein sequence ID" value="KAJ2765336.1"/>
    <property type="molecule type" value="Genomic_DNA"/>
</dbReference>
<name>A0ACC1JQA8_9FUNG</name>
<evidence type="ECO:0000313" key="1">
    <source>
        <dbReference type="EMBL" id="KAJ2765336.1"/>
    </source>
</evidence>
<keyword evidence="2" id="KW-1185">Reference proteome</keyword>
<accession>A0ACC1JQA8</accession>
<evidence type="ECO:0000313" key="2">
    <source>
        <dbReference type="Proteomes" id="UP001140234"/>
    </source>
</evidence>
<sequence>MSKTSWADEVDEQVLPEREVISNADGTKTIAEYRLNDDGKVVKLTRRVREKVVQEHVNRAVADRKKWAKFGQEERSPAGPQQSTTTVGEAVWLKLSQYAAQQKQMEQEAMEQEKAAAIKSSRIRCRICRQEHFTAKCPYKDTLVPLEEITGTAAAGASGDAAPGAAAARASETKNSYVPPHLRAGGRAGAGPSSAFDSLGERRDDLPKIRITNLSEYTQDEDVKNLCRAFGPVSHVYLATDRETRMCRGFAFVTFYDTDSAKKAIEKLSGYGYDHLILSAEWAAPR</sequence>
<comment type="caution">
    <text evidence="1">The sequence shown here is derived from an EMBL/GenBank/DDBJ whole genome shotgun (WGS) entry which is preliminary data.</text>
</comment>
<reference evidence="1" key="1">
    <citation type="submission" date="2022-07" db="EMBL/GenBank/DDBJ databases">
        <title>Phylogenomic reconstructions and comparative analyses of Kickxellomycotina fungi.</title>
        <authorList>
            <person name="Reynolds N.K."/>
            <person name="Stajich J.E."/>
            <person name="Barry K."/>
            <person name="Grigoriev I.V."/>
            <person name="Crous P."/>
            <person name="Smith M.E."/>
        </authorList>
    </citation>
    <scope>NUCLEOTIDE SEQUENCE</scope>
    <source>
        <strain evidence="1">CBS 109366</strain>
    </source>
</reference>
<protein>
    <submittedName>
        <fullName evidence="1">Translation initiation factor eIF3 subunit g</fullName>
    </submittedName>
</protein>
<proteinExistence type="predicted"/>